<evidence type="ECO:0000313" key="2">
    <source>
        <dbReference type="EMBL" id="MDN7246493.1"/>
    </source>
</evidence>
<sequence length="157" mass="16616">MEDSQLLHRSVAAITVDGPGGESYLEDGAFSAPVDMPKELGGTGPGTAFNPGRFLALGYSSSFSFILSKIMQEKGVTGRTQVSSKISLLTDPMDKGFNKIAVDLEVAIEGLGEKEVQKLADETHVHCPVSKAVRGNTDVTVKAVSYQEKEKPVASGD</sequence>
<keyword evidence="3" id="KW-1185">Reference proteome</keyword>
<dbReference type="Gene3D" id="3.30.300.20">
    <property type="match status" value="1"/>
</dbReference>
<dbReference type="RefSeq" id="WP_300991778.1">
    <property type="nucleotide sequence ID" value="NZ_CP129235.1"/>
</dbReference>
<dbReference type="PANTHER" id="PTHR33797:SF2">
    <property type="entry name" value="ORGANIC HYDROPEROXIDE RESISTANCE PROTEIN-LIKE"/>
    <property type="match status" value="1"/>
</dbReference>
<dbReference type="InterPro" id="IPR003718">
    <property type="entry name" value="OsmC/Ohr_fam"/>
</dbReference>
<organism evidence="2 3">
    <name type="scientific">Planococcus shenhongbingii</name>
    <dbReference type="NCBI Taxonomy" id="3058398"/>
    <lineage>
        <taxon>Bacteria</taxon>
        <taxon>Bacillati</taxon>
        <taxon>Bacillota</taxon>
        <taxon>Bacilli</taxon>
        <taxon>Bacillales</taxon>
        <taxon>Caryophanaceae</taxon>
        <taxon>Planococcus</taxon>
    </lineage>
</organism>
<proteinExistence type="inferred from homology"/>
<comment type="caution">
    <text evidence="2">The sequence shown here is derived from an EMBL/GenBank/DDBJ whole genome shotgun (WGS) entry which is preliminary data.</text>
</comment>
<dbReference type="SUPFAM" id="SSF82784">
    <property type="entry name" value="OsmC-like"/>
    <property type="match status" value="1"/>
</dbReference>
<gene>
    <name evidence="2" type="ORF">QWY13_13430</name>
</gene>
<evidence type="ECO:0000313" key="3">
    <source>
        <dbReference type="Proteomes" id="UP001172142"/>
    </source>
</evidence>
<protein>
    <submittedName>
        <fullName evidence="2">OsmC family protein</fullName>
    </submittedName>
</protein>
<dbReference type="Pfam" id="PF02566">
    <property type="entry name" value="OsmC"/>
    <property type="match status" value="1"/>
</dbReference>
<dbReference type="PANTHER" id="PTHR33797">
    <property type="entry name" value="ORGANIC HYDROPEROXIDE RESISTANCE PROTEIN-LIKE"/>
    <property type="match status" value="1"/>
</dbReference>
<dbReference type="InterPro" id="IPR036102">
    <property type="entry name" value="OsmC/Ohrsf"/>
</dbReference>
<comment type="similarity">
    <text evidence="1">Belongs to the OsmC/Ohr family.</text>
</comment>
<dbReference type="InterPro" id="IPR015946">
    <property type="entry name" value="KH_dom-like_a/b"/>
</dbReference>
<dbReference type="EMBL" id="JAUJWU010000003">
    <property type="protein sequence ID" value="MDN7246493.1"/>
    <property type="molecule type" value="Genomic_DNA"/>
</dbReference>
<dbReference type="Proteomes" id="UP001172142">
    <property type="component" value="Unassembled WGS sequence"/>
</dbReference>
<name>A0ABT8NF12_9BACL</name>
<accession>A0ABT8NF12</accession>
<dbReference type="InterPro" id="IPR019953">
    <property type="entry name" value="OHR"/>
</dbReference>
<reference evidence="2 3" key="1">
    <citation type="submission" date="2023-07" db="EMBL/GenBank/DDBJ databases">
        <title>Novel species in genus Planococcus.</title>
        <authorList>
            <person name="Ning S."/>
        </authorList>
    </citation>
    <scope>NUCLEOTIDE SEQUENCE [LARGE SCALE GENOMIC DNA]</scope>
    <source>
        <strain evidence="2 3">N017</strain>
    </source>
</reference>
<evidence type="ECO:0000256" key="1">
    <source>
        <dbReference type="ARBA" id="ARBA00007378"/>
    </source>
</evidence>